<dbReference type="AlphaFoldDB" id="A0A179I3L2"/>
<dbReference type="EMBL" id="LUKN01003529">
    <property type="protein sequence ID" value="OAQ97306.1"/>
    <property type="molecule type" value="Genomic_DNA"/>
</dbReference>
<dbReference type="InterPro" id="IPR017850">
    <property type="entry name" value="Alkaline_phosphatase_core_sf"/>
</dbReference>
<dbReference type="InterPro" id="IPR007312">
    <property type="entry name" value="Phosphoesterase"/>
</dbReference>
<keyword evidence="2" id="KW-0732">Signal</keyword>
<keyword evidence="4" id="KW-1185">Reference proteome</keyword>
<dbReference type="CDD" id="cd16014">
    <property type="entry name" value="PLC"/>
    <property type="match status" value="1"/>
</dbReference>
<reference evidence="3 4" key="1">
    <citation type="submission" date="2016-03" db="EMBL/GenBank/DDBJ databases">
        <title>Fine-scale spatial genetic structure of a fungal parasite of coffee scale insects.</title>
        <authorList>
            <person name="Jackson D."/>
            <person name="Zemenick K.A."/>
            <person name="Malloure B."/>
            <person name="Quandt C.A."/>
            <person name="James T.Y."/>
        </authorList>
    </citation>
    <scope>NUCLEOTIDE SEQUENCE [LARGE SCALE GENOMIC DNA]</scope>
    <source>
        <strain evidence="3 4">UM487</strain>
    </source>
</reference>
<dbReference type="Gene3D" id="3.40.720.10">
    <property type="entry name" value="Alkaline Phosphatase, subunit A"/>
    <property type="match status" value="2"/>
</dbReference>
<dbReference type="OMA" id="NRASPGC"/>
<dbReference type="Proteomes" id="UP000243081">
    <property type="component" value="Unassembled WGS sequence"/>
</dbReference>
<dbReference type="GO" id="GO:0042578">
    <property type="term" value="F:phosphoric ester hydrolase activity"/>
    <property type="evidence" value="ECO:0007669"/>
    <property type="project" value="UniProtKB-ARBA"/>
</dbReference>
<evidence type="ECO:0000313" key="4">
    <source>
        <dbReference type="Proteomes" id="UP000243081"/>
    </source>
</evidence>
<evidence type="ECO:0000256" key="1">
    <source>
        <dbReference type="ARBA" id="ARBA00022801"/>
    </source>
</evidence>
<evidence type="ECO:0008006" key="5">
    <source>
        <dbReference type="Google" id="ProtNLM"/>
    </source>
</evidence>
<comment type="caution">
    <text evidence="3">The sequence shown here is derived from an EMBL/GenBank/DDBJ whole genome shotgun (WGS) entry which is preliminary data.</text>
</comment>
<dbReference type="OrthoDB" id="5135119at2759"/>
<gene>
    <name evidence="3" type="ORF">LLEC1_00053</name>
</gene>
<proteinExistence type="predicted"/>
<evidence type="ECO:0000313" key="3">
    <source>
        <dbReference type="EMBL" id="OAQ97306.1"/>
    </source>
</evidence>
<name>A0A179I3L2_CORDF</name>
<dbReference type="PANTHER" id="PTHR31956">
    <property type="entry name" value="NON-SPECIFIC PHOSPHOLIPASE C4-RELATED"/>
    <property type="match status" value="1"/>
</dbReference>
<dbReference type="Pfam" id="PF04185">
    <property type="entry name" value="Phosphoesterase"/>
    <property type="match status" value="1"/>
</dbReference>
<accession>A0A179I3L2</accession>
<evidence type="ECO:0000256" key="2">
    <source>
        <dbReference type="SAM" id="SignalP"/>
    </source>
</evidence>
<protein>
    <recommendedName>
        <fullName evidence="5">Phospholipase C</fullName>
    </recommendedName>
</protein>
<keyword evidence="1" id="KW-0378">Hydrolase</keyword>
<feature type="signal peptide" evidence="2">
    <location>
        <begin position="1"/>
        <end position="19"/>
    </location>
</feature>
<sequence>MLYSSLALTVMASAAGVQAGSLKDIKHIVLFMQENRSFDHASLPGAARLCSRLMYQQYFGTMAGVRNFADPNVKKNDGVPVTKQAIKGNKNGVSTLSPWHINYLGGDWKDATQCMTGGSNGWDAMHGAWNNGRGDGWVTSDSDYNMGYFKREDVPTHFDIAEGWTVMDNSHQSILGVTDPNRITWMSGTVNTKGSPTNPDGSGGNILSNRASPGCDSPGNNCFPFTWKTTPEYLEDAGISWRVWQDFDNFEDNMLAYFKQYQNTPSGGALREKGISFPGLDAFYDACANGTLPQVSWIIGGSEQSEHPPNMPIDGAWLQRNVVEAVVNSPLYNSTALVISYDEQGGWADHVIPPVAPRDAAGEWITDPFDSGRGTVPIGPGPRVPRYIVSPWTRGGNVFAETGDHTSDIMFVEAWAQANGYSVKNQGITPWRRAHMTNMVNAFDFNNPDYSLPSITTVRTPEALDHDNWSGNLTLGSLTGPWVGPSKCSSGYSHGNYPPVPYGQQNANEDMNSLVEDGHKEIRGAITEGRYVTIESSGLGLGRTKDGKVVGIAASDKHEDKSQRWILANSDGDRFGKSFFVQSASDSSFVSSKGALVKDQSQAQAFIFEYEPETATYTLRQAGAGNGQYVSVTKRANKKRGDKKCRDIGEVSFTGSKTSYKIYGVNYRS</sequence>
<dbReference type="PANTHER" id="PTHR31956:SF1">
    <property type="entry name" value="NON-SPECIFIC PHOSPHOLIPASE C1"/>
    <property type="match status" value="1"/>
</dbReference>
<organism evidence="3 4">
    <name type="scientific">Cordyceps confragosa</name>
    <name type="common">Lecanicillium lecanii</name>
    <dbReference type="NCBI Taxonomy" id="2714763"/>
    <lineage>
        <taxon>Eukaryota</taxon>
        <taxon>Fungi</taxon>
        <taxon>Dikarya</taxon>
        <taxon>Ascomycota</taxon>
        <taxon>Pezizomycotina</taxon>
        <taxon>Sordariomycetes</taxon>
        <taxon>Hypocreomycetidae</taxon>
        <taxon>Hypocreales</taxon>
        <taxon>Cordycipitaceae</taxon>
        <taxon>Akanthomyces</taxon>
    </lineage>
</organism>
<feature type="chain" id="PRO_5008104113" description="Phospholipase C" evidence="2">
    <location>
        <begin position="20"/>
        <end position="669"/>
    </location>
</feature>